<dbReference type="GO" id="GO:0005524">
    <property type="term" value="F:ATP binding"/>
    <property type="evidence" value="ECO:0007669"/>
    <property type="project" value="UniProtKB-KW"/>
</dbReference>
<evidence type="ECO:0000256" key="4">
    <source>
        <dbReference type="ARBA" id="ARBA00022833"/>
    </source>
</evidence>
<feature type="domain" description="DNA polymerase III subunit gamma/tau helical lid" evidence="6">
    <location>
        <begin position="88"/>
        <end position="128"/>
    </location>
</feature>
<dbReference type="InterPro" id="IPR027417">
    <property type="entry name" value="P-loop_NTPase"/>
</dbReference>
<evidence type="ECO:0000313" key="7">
    <source>
        <dbReference type="EMBL" id="EEF39046.1"/>
    </source>
</evidence>
<keyword evidence="4" id="KW-0862">Zinc</keyword>
<dbReference type="InterPro" id="IPR045085">
    <property type="entry name" value="HLD_clamp_pol_III_gamma_tau"/>
</dbReference>
<evidence type="ECO:0000256" key="1">
    <source>
        <dbReference type="ARBA" id="ARBA00006360"/>
    </source>
</evidence>
<dbReference type="STRING" id="3988.B9SBG1"/>
<dbReference type="FunFam" id="1.10.8.60:FF:000013">
    <property type="entry name" value="DNA polymerase III subunit gamma/tau"/>
    <property type="match status" value="1"/>
</dbReference>
<evidence type="ECO:0000256" key="2">
    <source>
        <dbReference type="ARBA" id="ARBA00022723"/>
    </source>
</evidence>
<dbReference type="CDD" id="cd18137">
    <property type="entry name" value="HLD_clamp_pol_III_gamma_tau"/>
    <property type="match status" value="1"/>
</dbReference>
<evidence type="ECO:0000313" key="8">
    <source>
        <dbReference type="Proteomes" id="UP000008311"/>
    </source>
</evidence>
<accession>B9SBG1</accession>
<dbReference type="EMBL" id="EQ973914">
    <property type="protein sequence ID" value="EEF39046.1"/>
    <property type="molecule type" value="Genomic_DNA"/>
</dbReference>
<dbReference type="GO" id="GO:0046872">
    <property type="term" value="F:metal ion binding"/>
    <property type="evidence" value="ECO:0007669"/>
    <property type="project" value="UniProtKB-KW"/>
</dbReference>
<dbReference type="Gene3D" id="3.40.50.300">
    <property type="entry name" value="P-loop containing nucleotide triphosphate hydrolases"/>
    <property type="match status" value="1"/>
</dbReference>
<dbReference type="Gene3D" id="1.10.8.60">
    <property type="match status" value="1"/>
</dbReference>
<organism evidence="7 8">
    <name type="scientific">Ricinus communis</name>
    <name type="common">Castor bean</name>
    <dbReference type="NCBI Taxonomy" id="3988"/>
    <lineage>
        <taxon>Eukaryota</taxon>
        <taxon>Viridiplantae</taxon>
        <taxon>Streptophyta</taxon>
        <taxon>Embryophyta</taxon>
        <taxon>Tracheophyta</taxon>
        <taxon>Spermatophyta</taxon>
        <taxon>Magnoliopsida</taxon>
        <taxon>eudicotyledons</taxon>
        <taxon>Gunneridae</taxon>
        <taxon>Pentapetalae</taxon>
        <taxon>rosids</taxon>
        <taxon>fabids</taxon>
        <taxon>Malpighiales</taxon>
        <taxon>Euphorbiaceae</taxon>
        <taxon>Acalyphoideae</taxon>
        <taxon>Acalypheae</taxon>
        <taxon>Ricinus</taxon>
    </lineage>
</organism>
<proteinExistence type="inferred from homology"/>
<dbReference type="PANTHER" id="PTHR11669">
    <property type="entry name" value="REPLICATION FACTOR C / DNA POLYMERASE III GAMMA-TAU SUBUNIT"/>
    <property type="match status" value="1"/>
</dbReference>
<dbReference type="GO" id="GO:0006261">
    <property type="term" value="P:DNA-templated DNA replication"/>
    <property type="evidence" value="ECO:0000318"/>
    <property type="project" value="GO_Central"/>
</dbReference>
<name>B9SBG1_RICCO</name>
<dbReference type="AlphaFoldDB" id="B9SBG1"/>
<keyword evidence="8" id="KW-1185">Reference proteome</keyword>
<dbReference type="InterPro" id="IPR050238">
    <property type="entry name" value="DNA_Rep/Repair_Clamp_Loader"/>
</dbReference>
<reference evidence="8" key="1">
    <citation type="journal article" date="2010" name="Nat. Biotechnol.">
        <title>Draft genome sequence of the oilseed species Ricinus communis.</title>
        <authorList>
            <person name="Chan A.P."/>
            <person name="Crabtree J."/>
            <person name="Zhao Q."/>
            <person name="Lorenzi H."/>
            <person name="Orvis J."/>
            <person name="Puiu D."/>
            <person name="Melake-Berhan A."/>
            <person name="Jones K.M."/>
            <person name="Redman J."/>
            <person name="Chen G."/>
            <person name="Cahoon E.B."/>
            <person name="Gedil M."/>
            <person name="Stanke M."/>
            <person name="Haas B.J."/>
            <person name="Wortman J.R."/>
            <person name="Fraser-Liggett C.M."/>
            <person name="Ravel J."/>
            <person name="Rabinowicz P.D."/>
        </authorList>
    </citation>
    <scope>NUCLEOTIDE SEQUENCE [LARGE SCALE GENOMIC DNA]</scope>
    <source>
        <strain evidence="8">cv. Hale</strain>
    </source>
</reference>
<dbReference type="eggNOG" id="KOG0989">
    <property type="taxonomic scope" value="Eukaryota"/>
</dbReference>
<keyword evidence="5" id="KW-0067">ATP-binding</keyword>
<evidence type="ECO:0000259" key="6">
    <source>
        <dbReference type="Pfam" id="PF22608"/>
    </source>
</evidence>
<sequence length="187" mass="21167">MRINRVERIRALIKNAAIPPVSSRFKVFIVDECHLLQGETWATILNSLENLSQHVVFVTVTPHLDKLPRSVVTHSQKYHFPKIKDADIAVKLKNICIEEGIDFDQVALDFIAAKSNGSLRDAEMMLDQMSLLGKRITMSLAYELVRVVSDDELLDLLDLVLSSDTSNTVIRARELMRSRIDPIQIVS</sequence>
<dbReference type="Proteomes" id="UP000008311">
    <property type="component" value="Unassembled WGS sequence"/>
</dbReference>
<dbReference type="SUPFAM" id="SSF52540">
    <property type="entry name" value="P-loop containing nucleoside triphosphate hydrolases"/>
    <property type="match status" value="1"/>
</dbReference>
<evidence type="ECO:0000256" key="5">
    <source>
        <dbReference type="ARBA" id="ARBA00022840"/>
    </source>
</evidence>
<evidence type="ECO:0000256" key="3">
    <source>
        <dbReference type="ARBA" id="ARBA00022741"/>
    </source>
</evidence>
<dbReference type="GO" id="GO:0006281">
    <property type="term" value="P:DNA repair"/>
    <property type="evidence" value="ECO:0000318"/>
    <property type="project" value="GO_Central"/>
</dbReference>
<comment type="similarity">
    <text evidence="1">Belongs to the DnaX/STICHEL family.</text>
</comment>
<dbReference type="PANTHER" id="PTHR11669:SF0">
    <property type="entry name" value="PROTEIN STICHEL-LIKE 2"/>
    <property type="match status" value="1"/>
</dbReference>
<protein>
    <submittedName>
        <fullName evidence="7">Replication factor C / DNA polymerase III gamma-tau subunit, putative</fullName>
    </submittedName>
</protein>
<keyword evidence="3" id="KW-0547">Nucleotide-binding</keyword>
<keyword evidence="2" id="KW-0479">Metal-binding</keyword>
<gene>
    <name evidence="7" type="ORF">RCOM_0717610</name>
</gene>
<dbReference type="Pfam" id="PF13177">
    <property type="entry name" value="DNA_pol3_delta2"/>
    <property type="match status" value="1"/>
</dbReference>
<dbReference type="Pfam" id="PF22608">
    <property type="entry name" value="DNAX_ATPase_lid"/>
    <property type="match status" value="1"/>
</dbReference>
<dbReference type="GO" id="GO:0005663">
    <property type="term" value="C:DNA replication factor C complex"/>
    <property type="evidence" value="ECO:0000318"/>
    <property type="project" value="GO_Central"/>
</dbReference>
<dbReference type="InParanoid" id="B9SBG1"/>